<dbReference type="Proteomes" id="UP001149165">
    <property type="component" value="Unassembled WGS sequence"/>
</dbReference>
<name>A0A9W9FIQ7_9EURO</name>
<keyword evidence="2" id="KW-1185">Reference proteome</keyword>
<accession>A0A9W9FIQ7</accession>
<evidence type="ECO:0000313" key="1">
    <source>
        <dbReference type="EMBL" id="KAJ5100971.1"/>
    </source>
</evidence>
<proteinExistence type="predicted"/>
<comment type="caution">
    <text evidence="1">The sequence shown here is derived from an EMBL/GenBank/DDBJ whole genome shotgun (WGS) entry which is preliminary data.</text>
</comment>
<organism evidence="1 2">
    <name type="scientific">Penicillium angulare</name>
    <dbReference type="NCBI Taxonomy" id="116970"/>
    <lineage>
        <taxon>Eukaryota</taxon>
        <taxon>Fungi</taxon>
        <taxon>Dikarya</taxon>
        <taxon>Ascomycota</taxon>
        <taxon>Pezizomycotina</taxon>
        <taxon>Eurotiomycetes</taxon>
        <taxon>Eurotiomycetidae</taxon>
        <taxon>Eurotiales</taxon>
        <taxon>Aspergillaceae</taxon>
        <taxon>Penicillium</taxon>
    </lineage>
</organism>
<gene>
    <name evidence="1" type="ORF">N7456_007023</name>
</gene>
<sequence>MMHRIDDSHDLECLLAVVRLMVNGLLPPSKLCPSIIAIFEQEEGISLTECMIGSNTVGAKIFEASLNITKYRGELHQMAILMDRIESLPAELIDMIIQIGLFSDPLGSHNHLHTFRALSQGSQHPQFQARIAAVLAMSSTRENIYQYWKVYYDFDHVSECGSLENQADLDLPTWLAQNCNPCLEFLLSSQALPASSYNSKEDSLLWHCWKTKNIKAGAFIISSMSSKELFNLVRFRDEPFEPKTIIMVCTWHLDWFKACWGVIKSDQNVTLSSLGSEGIYNICKFADIHMANELLCSRGLDLGKPLEGHESAGWGSLLSNSNAVEMGNWFISRGHRPPVNLVTKIAMSGSTELAHWALQNIHDYPQWREGALILTCQPESSTELLRRVLEYLRCDTIDQGEFAQALIKNIVESCCAQHFRYPGSCFPRKVEVDGGISTLEEVAIGKIRIVRSMQFPIEVVGMKILTRQVGLTQLTKALEELESVN</sequence>
<evidence type="ECO:0000313" key="2">
    <source>
        <dbReference type="Proteomes" id="UP001149165"/>
    </source>
</evidence>
<protein>
    <submittedName>
        <fullName evidence="1">Uncharacterized protein</fullName>
    </submittedName>
</protein>
<dbReference type="EMBL" id="JAPQKH010000004">
    <property type="protein sequence ID" value="KAJ5100971.1"/>
    <property type="molecule type" value="Genomic_DNA"/>
</dbReference>
<dbReference type="AlphaFoldDB" id="A0A9W9FIQ7"/>
<dbReference type="OrthoDB" id="4358509at2759"/>
<reference evidence="1" key="2">
    <citation type="journal article" date="2023" name="IMA Fungus">
        <title>Comparative genomic study of the Penicillium genus elucidates a diverse pangenome and 15 lateral gene transfer events.</title>
        <authorList>
            <person name="Petersen C."/>
            <person name="Sorensen T."/>
            <person name="Nielsen M.R."/>
            <person name="Sondergaard T.E."/>
            <person name="Sorensen J.L."/>
            <person name="Fitzpatrick D.A."/>
            <person name="Frisvad J.C."/>
            <person name="Nielsen K.L."/>
        </authorList>
    </citation>
    <scope>NUCLEOTIDE SEQUENCE</scope>
    <source>
        <strain evidence="1">IBT 30069</strain>
    </source>
</reference>
<reference evidence="1" key="1">
    <citation type="submission" date="2022-11" db="EMBL/GenBank/DDBJ databases">
        <authorList>
            <person name="Petersen C."/>
        </authorList>
    </citation>
    <scope>NUCLEOTIDE SEQUENCE</scope>
    <source>
        <strain evidence="1">IBT 30069</strain>
    </source>
</reference>